<dbReference type="Proteomes" id="UP000220768">
    <property type="component" value="Unassembled WGS sequence"/>
</dbReference>
<evidence type="ECO:0000313" key="2">
    <source>
        <dbReference type="Proteomes" id="UP000220768"/>
    </source>
</evidence>
<keyword evidence="2" id="KW-1185">Reference proteome</keyword>
<evidence type="ECO:0000313" key="1">
    <source>
        <dbReference type="EMBL" id="PDT02458.1"/>
    </source>
</evidence>
<name>A0A2A6J830_9HYPH</name>
<comment type="caution">
    <text evidence="1">The sequence shown here is derived from an EMBL/GenBank/DDBJ whole genome shotgun (WGS) entry which is preliminary data.</text>
</comment>
<proteinExistence type="predicted"/>
<accession>A0A2A6J830</accession>
<dbReference type="AlphaFoldDB" id="A0A2A6J830"/>
<organism evidence="1 2">
    <name type="scientific">Rhizobium chutanense</name>
    <dbReference type="NCBI Taxonomy" id="2035448"/>
    <lineage>
        <taxon>Bacteria</taxon>
        <taxon>Pseudomonadati</taxon>
        <taxon>Pseudomonadota</taxon>
        <taxon>Alphaproteobacteria</taxon>
        <taxon>Hyphomicrobiales</taxon>
        <taxon>Rhizobiaceae</taxon>
        <taxon>Rhizobium/Agrobacterium group</taxon>
        <taxon>Rhizobium</taxon>
    </lineage>
</organism>
<dbReference type="EMBL" id="NWSV01000013">
    <property type="protein sequence ID" value="PDT02458.1"/>
    <property type="molecule type" value="Genomic_DNA"/>
</dbReference>
<protein>
    <submittedName>
        <fullName evidence="1">Uncharacterized protein</fullName>
    </submittedName>
</protein>
<sequence length="69" mass="7433">MEAEQAVLEHSRSPPIGGICCEENKSPNLATEILFFHAKDLTISKSVMNDVLVAVIALKEPDDTPAPTV</sequence>
<reference evidence="1 2" key="1">
    <citation type="submission" date="2017-09" db="EMBL/GenBank/DDBJ databases">
        <title>Comparative genomics of rhizobia isolated from Phaseolus vulgaris in China.</title>
        <authorList>
            <person name="Tong W."/>
        </authorList>
    </citation>
    <scope>NUCLEOTIDE SEQUENCE [LARGE SCALE GENOMIC DNA]</scope>
    <source>
        <strain evidence="1 2">C5</strain>
    </source>
</reference>
<gene>
    <name evidence="1" type="ORF">CO666_19525</name>
</gene>